<gene>
    <name evidence="1" type="ORF">QFC22_004810</name>
</gene>
<accession>A0ACC2WZ35</accession>
<comment type="caution">
    <text evidence="1">The sequence shown here is derived from an EMBL/GenBank/DDBJ whole genome shotgun (WGS) entry which is preliminary data.</text>
</comment>
<sequence>MSSFIPANIPGLPGTVVDRARNLSSNLLLKSWCFLTTVLLGSTILAGPQCDTYQGVHLKSDFPADINLLTATIQDLQSYLTNGSITSVQLTKEYLLRIEANNYAGLELRAVLETAPYERVVGIAQYYDDLRGNGTVLSELHGIPLLIKDNIATDVELGMNTTAGSYALLKSLVPRDATVTAKLRAKGAIVLGKAAMTEFANFKGLDLKNGYSARGGQCQSAYVVGGFDAGGDPSGSSSGSAVALSAGFAAGTLGSETDGSIIDPAGRAAAYGIKPSIGLVSRSGVIPISSSQDTVGPIVRSTYDAALLLGYLAGYDAADPATHDVAEHVHTDYTQFAKLPHATFAGKKLGVPRYMVFDKKYWGDDEAKARKVEHAFNIAIANIESLGAKVQDPAEIPSMEEWMTSDAEWTVMTTEFKEGIANYLKEMTSTEVHTLEDIIK</sequence>
<name>A0ACC2WZ35_9TREE</name>
<evidence type="ECO:0000313" key="2">
    <source>
        <dbReference type="Proteomes" id="UP001243375"/>
    </source>
</evidence>
<proteinExistence type="predicted"/>
<reference evidence="1" key="1">
    <citation type="submission" date="2023-04" db="EMBL/GenBank/DDBJ databases">
        <title>Draft Genome sequencing of Naganishia species isolated from polar environments using Oxford Nanopore Technology.</title>
        <authorList>
            <person name="Leo P."/>
            <person name="Venkateswaran K."/>
        </authorList>
    </citation>
    <scope>NUCLEOTIDE SEQUENCE</scope>
    <source>
        <strain evidence="1">MNA-CCFEE 5425</strain>
    </source>
</reference>
<protein>
    <submittedName>
        <fullName evidence="1">Uncharacterized protein</fullName>
    </submittedName>
</protein>
<organism evidence="1 2">
    <name type="scientific">Naganishia vaughanmartiniae</name>
    <dbReference type="NCBI Taxonomy" id="1424756"/>
    <lineage>
        <taxon>Eukaryota</taxon>
        <taxon>Fungi</taxon>
        <taxon>Dikarya</taxon>
        <taxon>Basidiomycota</taxon>
        <taxon>Agaricomycotina</taxon>
        <taxon>Tremellomycetes</taxon>
        <taxon>Filobasidiales</taxon>
        <taxon>Filobasidiaceae</taxon>
        <taxon>Naganishia</taxon>
    </lineage>
</organism>
<dbReference type="Proteomes" id="UP001243375">
    <property type="component" value="Unassembled WGS sequence"/>
</dbReference>
<dbReference type="EMBL" id="JASBWU010000014">
    <property type="protein sequence ID" value="KAJ9116369.1"/>
    <property type="molecule type" value="Genomic_DNA"/>
</dbReference>
<evidence type="ECO:0000313" key="1">
    <source>
        <dbReference type="EMBL" id="KAJ9116369.1"/>
    </source>
</evidence>
<keyword evidence="2" id="KW-1185">Reference proteome</keyword>